<proteinExistence type="predicted"/>
<evidence type="ECO:0000259" key="2">
    <source>
        <dbReference type="PROSITE" id="PS50053"/>
    </source>
</evidence>
<dbReference type="EMBL" id="GCHU01009822">
    <property type="protein sequence ID" value="JAG88109.1"/>
    <property type="molecule type" value="Transcribed_RNA"/>
</dbReference>
<feature type="compositionally biased region" description="Polar residues" evidence="1">
    <location>
        <begin position="475"/>
        <end position="490"/>
    </location>
</feature>
<feature type="compositionally biased region" description="Basic and acidic residues" evidence="1">
    <location>
        <begin position="706"/>
        <end position="723"/>
    </location>
</feature>
<dbReference type="Gene3D" id="3.10.20.90">
    <property type="entry name" value="Phosphatidylinositol 3-kinase Catalytic Subunit, Chain A, domain 1"/>
    <property type="match status" value="1"/>
</dbReference>
<dbReference type="InterPro" id="IPR000626">
    <property type="entry name" value="Ubiquitin-like_dom"/>
</dbReference>
<dbReference type="GO" id="GO:0031593">
    <property type="term" value="F:polyubiquitin modification-dependent protein binding"/>
    <property type="evidence" value="ECO:0007669"/>
    <property type="project" value="TreeGrafter"/>
</dbReference>
<feature type="compositionally biased region" description="Low complexity" evidence="1">
    <location>
        <begin position="460"/>
        <end position="474"/>
    </location>
</feature>
<feature type="compositionally biased region" description="Polar residues" evidence="1">
    <location>
        <begin position="275"/>
        <end position="293"/>
    </location>
</feature>
<feature type="region of interest" description="Disordered" evidence="1">
    <location>
        <begin position="449"/>
        <end position="492"/>
    </location>
</feature>
<feature type="compositionally biased region" description="Polar residues" evidence="1">
    <location>
        <begin position="685"/>
        <end position="705"/>
    </location>
</feature>
<dbReference type="PROSITE" id="PS50053">
    <property type="entry name" value="UBIQUITIN_2"/>
    <property type="match status" value="1"/>
</dbReference>
<dbReference type="FunFam" id="3.10.20.90:FF:000154">
    <property type="entry name" value="Large proline-rich protein BAG6"/>
    <property type="match status" value="1"/>
</dbReference>
<feature type="region of interest" description="Disordered" evidence="1">
    <location>
        <begin position="980"/>
        <end position="1028"/>
    </location>
</feature>
<organism evidence="4">
    <name type="scientific">Wollemia nobilis</name>
    <dbReference type="NCBI Taxonomy" id="56998"/>
    <lineage>
        <taxon>Eukaryota</taxon>
        <taxon>Viridiplantae</taxon>
        <taxon>Streptophyta</taxon>
        <taxon>Embryophyta</taxon>
        <taxon>Tracheophyta</taxon>
        <taxon>Spermatophyta</taxon>
        <taxon>Pinopsida</taxon>
        <taxon>Pinidae</taxon>
        <taxon>Conifers II</taxon>
        <taxon>Araucariales</taxon>
        <taxon>Araucariaceae</taxon>
        <taxon>Wollemia</taxon>
    </lineage>
</organism>
<dbReference type="GO" id="GO:0036503">
    <property type="term" value="P:ERAD pathway"/>
    <property type="evidence" value="ECO:0007669"/>
    <property type="project" value="TreeGrafter"/>
</dbReference>
<dbReference type="PRINTS" id="PR00348">
    <property type="entry name" value="UBIQUITIN"/>
</dbReference>
<dbReference type="PANTHER" id="PTHR15204">
    <property type="entry name" value="LARGE PROLINE-RICH PROTEIN BAG6"/>
    <property type="match status" value="1"/>
</dbReference>
<feature type="region of interest" description="Disordered" evidence="1">
    <location>
        <begin position="272"/>
        <end position="297"/>
    </location>
</feature>
<feature type="region of interest" description="Disordered" evidence="1">
    <location>
        <begin position="94"/>
        <end position="131"/>
    </location>
</feature>
<feature type="region of interest" description="Disordered" evidence="1">
    <location>
        <begin position="677"/>
        <end position="827"/>
    </location>
</feature>
<name>A0A0C9QTX9_9CONI</name>
<feature type="compositionally biased region" description="Polar residues" evidence="1">
    <location>
        <begin position="982"/>
        <end position="1001"/>
    </location>
</feature>
<feature type="compositionally biased region" description="Low complexity" evidence="1">
    <location>
        <begin position="811"/>
        <end position="821"/>
    </location>
</feature>
<dbReference type="CDD" id="cd17039">
    <property type="entry name" value="Ubl_ubiquitin_like"/>
    <property type="match status" value="1"/>
</dbReference>
<dbReference type="Pfam" id="PF00240">
    <property type="entry name" value="ubiquitin"/>
    <property type="match status" value="1"/>
</dbReference>
<dbReference type="GO" id="GO:0071818">
    <property type="term" value="C:BAT3 complex"/>
    <property type="evidence" value="ECO:0007669"/>
    <property type="project" value="TreeGrafter"/>
</dbReference>
<feature type="region of interest" description="Disordered" evidence="1">
    <location>
        <begin position="591"/>
        <end position="646"/>
    </location>
</feature>
<dbReference type="SUPFAM" id="SSF54236">
    <property type="entry name" value="Ubiquitin-like"/>
    <property type="match status" value="1"/>
</dbReference>
<protein>
    <submittedName>
        <fullName evidence="4">TSA: Wollemia nobilis Ref_Wollemi_Transcript_9875_3903 transcribed RNA sequence</fullName>
    </submittedName>
    <submittedName>
        <fullName evidence="3">TSA: Wollemia nobilis Ref_Wollemi_Transcript_9876_3904 transcribed RNA sequence</fullName>
    </submittedName>
</protein>
<feature type="region of interest" description="Disordered" evidence="1">
    <location>
        <begin position="843"/>
        <end position="876"/>
    </location>
</feature>
<dbReference type="EMBL" id="GCHU01009821">
    <property type="protein sequence ID" value="JAG88110.1"/>
    <property type="molecule type" value="Transcribed_RNA"/>
</dbReference>
<accession>A0A0C9QTX9</accession>
<dbReference type="PANTHER" id="PTHR15204:SF0">
    <property type="entry name" value="LARGE PROLINE-RICH PROTEIN BAG6"/>
    <property type="match status" value="1"/>
</dbReference>
<feature type="compositionally biased region" description="Polar residues" evidence="1">
    <location>
        <begin position="184"/>
        <end position="211"/>
    </location>
</feature>
<reference evidence="4" key="1">
    <citation type="submission" date="2015-02" db="EMBL/GenBank/DDBJ databases">
        <title>A transcriptome of Wollemia nobilis - a relic of Gondwana.</title>
        <authorList>
            <person name="Chia J.Y."/>
            <person name="Leong Y.S."/>
            <person name="Abdul Karim S."/>
            <person name="Wan Azmi N."/>
            <person name="Hercus R."/>
            <person name="Croft L."/>
        </authorList>
    </citation>
    <scope>NUCLEOTIDE SEQUENCE</scope>
    <source>
        <strain evidence="4">MaeBrown</strain>
        <tissue evidence="4">Leaf</tissue>
    </source>
</reference>
<evidence type="ECO:0000256" key="1">
    <source>
        <dbReference type="SAM" id="MobiDB-lite"/>
    </source>
</evidence>
<feature type="region of interest" description="Disordered" evidence="1">
    <location>
        <begin position="172"/>
        <end position="211"/>
    </location>
</feature>
<feature type="domain" description="Ubiquitin-like" evidence="2">
    <location>
        <begin position="24"/>
        <end position="99"/>
    </location>
</feature>
<sequence length="1096" mass="115547">MADNNISETTIDGRDAGESSDATIEIKIKTLDSHVYTLRVNKNMPIPALKEQIAGLTGVPLERQRLICRGKVLKDDQLLSDYHVEDGHTLHLVVRQPVPPPSSSSTAGSSGGDGTSEQQGADNTPGAGHHRIGQVSHNVVFGTFNLQDQGDGGFPDLNRIVATVLNSIGIGNVTPGDIGAGNGPTMTSQGTASEGQNQANSTSGDSQTSNLQQPAQIFSNVQSEPISRTVQMQSSSNLRLPAQDMVIPDTLTTLSQYLNRMVQAFSHDGFASEPHSVTSGNETQDQATASGLPSVSRGLPRPATLGTLIQRTQQLLSGPIRDAFSQLAGLLEGESTVTDPAVRDQIQSVAMHNGLMMQDLGAFLLELGRATLTLRMGQSHDESVVNAGPAVYISSSGPNPIMVQPLPFLQGGNLGAFPTGAVQQTGPFTGGPLGTGDVPRNINIHIHAGSTLVPGGGPVTPATNADEENNTNATQSSVPTDQVGNGTTASREAGSVRVVPVRTVVAAVPVRPSTEATNAVSVIYPLLARFQQLNSPQGVPIRGIAQATIEVQPSGIDTAQQQSMGNPLPSILAQMQAHNEAIQRLNFQTQNVDGGLHTGNSSSAPTLSSDTNTHASRNRTVSTTEQGLMQQGSSSENAGMNTNGGDRLRNATISVADAGNIDMSNLVNAVLQNIMETQGRPGRASEQQSDQQQTNSGPSIGSESTRMTDEPKSDEKLLDEKKQVNQSEKSTIDMEPSFSSANTDLEDRDLACTSGNAIGSTSFTSSQPKSEKESLDSHTTVPVGLGPGGLQPLPSKKRHKQNHKFQANKQSGTGTEGESGTDQNSQSSIARGQNVLEALFSQGVSSNRRTDENRSPSQLPSGLAQMFGSMLSGGHTSSGRVDVGDIMSQLLRSPSVNNLLRGVAEQTGTVPPATLQNMMEQVTRSPALRNTMQQVTEQLGENSEELENMLSQMGGGQGSVDFSRMVQQMMPLVSQVLGRASGSVSSGHGSETQSRTLNLESSVEDNCEADKGSQIDLEPTVQNLEDHDPPQEVFRSMVGNALELYTANDGMPNGVNSSDILLQLSVNEDLANEYLALLNRDLITRLQSNSGSADDS</sequence>
<dbReference type="AlphaFoldDB" id="A0A0C9QTX9"/>
<dbReference type="GO" id="GO:0051787">
    <property type="term" value="F:misfolded protein binding"/>
    <property type="evidence" value="ECO:0007669"/>
    <property type="project" value="TreeGrafter"/>
</dbReference>
<evidence type="ECO:0000313" key="3">
    <source>
        <dbReference type="EMBL" id="JAG88109.1"/>
    </source>
</evidence>
<feature type="compositionally biased region" description="Polar residues" evidence="1">
    <location>
        <begin position="591"/>
        <end position="644"/>
    </location>
</feature>
<evidence type="ECO:0000313" key="4">
    <source>
        <dbReference type="EMBL" id="JAG88110.1"/>
    </source>
</evidence>
<dbReference type="InterPro" id="IPR019956">
    <property type="entry name" value="Ubiquitin_dom"/>
</dbReference>
<dbReference type="SMART" id="SM00213">
    <property type="entry name" value="UBQ"/>
    <property type="match status" value="1"/>
</dbReference>
<feature type="compositionally biased region" description="Polar residues" evidence="1">
    <location>
        <begin position="753"/>
        <end position="768"/>
    </location>
</feature>
<dbReference type="InterPro" id="IPR029071">
    <property type="entry name" value="Ubiquitin-like_domsf"/>
</dbReference>